<evidence type="ECO:0000313" key="1">
    <source>
        <dbReference type="EMBL" id="PQV62661.1"/>
    </source>
</evidence>
<comment type="caution">
    <text evidence="1">The sequence shown here is derived from an EMBL/GenBank/DDBJ whole genome shotgun (WGS) entry which is preliminary data.</text>
</comment>
<protein>
    <recommendedName>
        <fullName evidence="3">ABM domain-containing protein</fullName>
    </recommendedName>
</protein>
<proteinExistence type="predicted"/>
<dbReference type="RefSeq" id="WP_106381177.1">
    <property type="nucleotide sequence ID" value="NZ_NIGF01000025.1"/>
</dbReference>
<dbReference type="PANTHER" id="PTHR40057:SF1">
    <property type="entry name" value="SLR1162 PROTEIN"/>
    <property type="match status" value="1"/>
</dbReference>
<dbReference type="InterPro" id="IPR038762">
    <property type="entry name" value="ABM_predict"/>
</dbReference>
<dbReference type="EMBL" id="NIGF01000025">
    <property type="protein sequence ID" value="PQV62661.1"/>
    <property type="molecule type" value="Genomic_DNA"/>
</dbReference>
<name>A0A2S8SPE2_9BACT</name>
<dbReference type="SUPFAM" id="SSF54909">
    <property type="entry name" value="Dimeric alpha+beta barrel"/>
    <property type="match status" value="1"/>
</dbReference>
<dbReference type="InterPro" id="IPR011008">
    <property type="entry name" value="Dimeric_a/b-barrel"/>
</dbReference>
<dbReference type="Gene3D" id="3.30.70.100">
    <property type="match status" value="1"/>
</dbReference>
<organism evidence="1 2">
    <name type="scientific">Abditibacterium utsteinense</name>
    <dbReference type="NCBI Taxonomy" id="1960156"/>
    <lineage>
        <taxon>Bacteria</taxon>
        <taxon>Pseudomonadati</taxon>
        <taxon>Abditibacteriota</taxon>
        <taxon>Abditibacteriia</taxon>
        <taxon>Abditibacteriales</taxon>
        <taxon>Abditibacteriaceae</taxon>
        <taxon>Abditibacterium</taxon>
    </lineage>
</organism>
<evidence type="ECO:0000313" key="2">
    <source>
        <dbReference type="Proteomes" id="UP000237684"/>
    </source>
</evidence>
<dbReference type="PANTHER" id="PTHR40057">
    <property type="entry name" value="SLR1162 PROTEIN"/>
    <property type="match status" value="1"/>
</dbReference>
<evidence type="ECO:0008006" key="3">
    <source>
        <dbReference type="Google" id="ProtNLM"/>
    </source>
</evidence>
<reference evidence="1 2" key="1">
    <citation type="journal article" date="2018" name="Syst. Appl. Microbiol.">
        <title>Abditibacterium utsteinense sp. nov., the first cultivated member of candidate phylum FBP, isolated from ice-free Antarctic soil samples.</title>
        <authorList>
            <person name="Tahon G."/>
            <person name="Tytgat B."/>
            <person name="Lebbe L."/>
            <person name="Carlier A."/>
            <person name="Willems A."/>
        </authorList>
    </citation>
    <scope>NUCLEOTIDE SEQUENCE [LARGE SCALE GENOMIC DNA]</scope>
    <source>
        <strain evidence="1 2">LMG 29911</strain>
    </source>
</reference>
<keyword evidence="2" id="KW-1185">Reference proteome</keyword>
<gene>
    <name evidence="1" type="ORF">B1R32_12510</name>
</gene>
<dbReference type="OrthoDB" id="1494254at2"/>
<sequence>MSEPVTVQIIRVVRPGSEAAFEAALHEFIASSLVGPDQDGVHVLRPAPGSGSREYGILRRFQSARARDEFYHSALFARWQKTVAPLVEGAPRYETLSGLETWFALPGNVPIVPPPRWKMALVTLLAVFPLSLVLQKLVAPQIHSWHSLLQYLTISSCMVVMLTWVLMPNLTRLLQGWIHPEASKHSSK</sequence>
<dbReference type="InParanoid" id="A0A2S8SPE2"/>
<dbReference type="Proteomes" id="UP000237684">
    <property type="component" value="Unassembled WGS sequence"/>
</dbReference>
<dbReference type="AlphaFoldDB" id="A0A2S8SPE2"/>
<accession>A0A2S8SPE2</accession>